<evidence type="ECO:0000313" key="3">
    <source>
        <dbReference type="Proteomes" id="UP000499080"/>
    </source>
</evidence>
<name>A0A4Y2PKS3_ARAVE</name>
<keyword evidence="3" id="KW-1185">Reference proteome</keyword>
<feature type="region of interest" description="Disordered" evidence="1">
    <location>
        <begin position="95"/>
        <end position="131"/>
    </location>
</feature>
<feature type="compositionally biased region" description="Polar residues" evidence="1">
    <location>
        <begin position="1"/>
        <end position="14"/>
    </location>
</feature>
<feature type="compositionally biased region" description="Low complexity" evidence="1">
    <location>
        <begin position="97"/>
        <end position="108"/>
    </location>
</feature>
<dbReference type="EMBL" id="BGPR01011563">
    <property type="protein sequence ID" value="GBN51904.1"/>
    <property type="molecule type" value="Genomic_DNA"/>
</dbReference>
<evidence type="ECO:0000313" key="2">
    <source>
        <dbReference type="EMBL" id="GBN51904.1"/>
    </source>
</evidence>
<reference evidence="2 3" key="1">
    <citation type="journal article" date="2019" name="Sci. Rep.">
        <title>Orb-weaving spider Araneus ventricosus genome elucidates the spidroin gene catalogue.</title>
        <authorList>
            <person name="Kono N."/>
            <person name="Nakamura H."/>
            <person name="Ohtoshi R."/>
            <person name="Moran D.A.P."/>
            <person name="Shinohara A."/>
            <person name="Yoshida Y."/>
            <person name="Fujiwara M."/>
            <person name="Mori M."/>
            <person name="Tomita M."/>
            <person name="Arakawa K."/>
        </authorList>
    </citation>
    <scope>NUCLEOTIDE SEQUENCE [LARGE SCALE GENOMIC DNA]</scope>
</reference>
<sequence>MEITGNDNNNSSAHQRLAHTAGETPKTFTLKRSKPVDQKNATVIKRGNAYILDKAVTSHRIFSEKPRSRPNRNIEKRVCIFYHLFVTQSHKISRQVLSRSPSLSTRSSHVPHKGPLRSLHASTLPKLSSQP</sequence>
<organism evidence="2 3">
    <name type="scientific">Araneus ventricosus</name>
    <name type="common">Orbweaver spider</name>
    <name type="synonym">Epeira ventricosa</name>
    <dbReference type="NCBI Taxonomy" id="182803"/>
    <lineage>
        <taxon>Eukaryota</taxon>
        <taxon>Metazoa</taxon>
        <taxon>Ecdysozoa</taxon>
        <taxon>Arthropoda</taxon>
        <taxon>Chelicerata</taxon>
        <taxon>Arachnida</taxon>
        <taxon>Araneae</taxon>
        <taxon>Araneomorphae</taxon>
        <taxon>Entelegynae</taxon>
        <taxon>Araneoidea</taxon>
        <taxon>Araneidae</taxon>
        <taxon>Araneus</taxon>
    </lineage>
</organism>
<gene>
    <name evidence="2" type="ORF">AVEN_262617_1</name>
</gene>
<dbReference type="AlphaFoldDB" id="A0A4Y2PKS3"/>
<dbReference type="Proteomes" id="UP000499080">
    <property type="component" value="Unassembled WGS sequence"/>
</dbReference>
<proteinExistence type="predicted"/>
<evidence type="ECO:0000256" key="1">
    <source>
        <dbReference type="SAM" id="MobiDB-lite"/>
    </source>
</evidence>
<protein>
    <submittedName>
        <fullName evidence="2">Uncharacterized protein</fullName>
    </submittedName>
</protein>
<feature type="region of interest" description="Disordered" evidence="1">
    <location>
        <begin position="1"/>
        <end position="37"/>
    </location>
</feature>
<comment type="caution">
    <text evidence="2">The sequence shown here is derived from an EMBL/GenBank/DDBJ whole genome shotgun (WGS) entry which is preliminary data.</text>
</comment>
<accession>A0A4Y2PKS3</accession>